<dbReference type="Proteomes" id="UP001200604">
    <property type="component" value="Unassembled WGS sequence"/>
</dbReference>
<gene>
    <name evidence="1" type="ORF">L3H44_06390</name>
</gene>
<dbReference type="RefSeq" id="WP_156441648.1">
    <property type="nucleotide sequence ID" value="NZ_JAFFSY010000002.1"/>
</dbReference>
<dbReference type="GeneID" id="92726962"/>
<name>A0ABS9HLS5_9CORY</name>
<proteinExistence type="predicted"/>
<evidence type="ECO:0008006" key="3">
    <source>
        <dbReference type="Google" id="ProtNLM"/>
    </source>
</evidence>
<protein>
    <recommendedName>
        <fullName evidence="3">Transposase</fullName>
    </recommendedName>
</protein>
<dbReference type="EMBL" id="JAKJKU010000003">
    <property type="protein sequence ID" value="MCF6774038.1"/>
    <property type="molecule type" value="Genomic_DNA"/>
</dbReference>
<keyword evidence="2" id="KW-1185">Reference proteome</keyword>
<organism evidence="1 2">
    <name type="scientific">Corynebacterium parakroppenstedtii</name>
    <dbReference type="NCBI Taxonomy" id="2828363"/>
    <lineage>
        <taxon>Bacteria</taxon>
        <taxon>Bacillati</taxon>
        <taxon>Actinomycetota</taxon>
        <taxon>Actinomycetes</taxon>
        <taxon>Mycobacteriales</taxon>
        <taxon>Corynebacteriaceae</taxon>
        <taxon>Corynebacterium</taxon>
    </lineage>
</organism>
<evidence type="ECO:0000313" key="2">
    <source>
        <dbReference type="Proteomes" id="UP001200604"/>
    </source>
</evidence>
<evidence type="ECO:0000313" key="1">
    <source>
        <dbReference type="EMBL" id="MCF6774038.1"/>
    </source>
</evidence>
<sequence length="52" mass="5679">MDRKAIPRGRKGWLKGISKARAVIVRILALALKYGPLAGHLAALLDLIEKLC</sequence>
<comment type="caution">
    <text evidence="1">The sequence shown here is derived from an EMBL/GenBank/DDBJ whole genome shotgun (WGS) entry which is preliminary data.</text>
</comment>
<reference evidence="1 2" key="1">
    <citation type="submission" date="2022-01" db="EMBL/GenBank/DDBJ databases">
        <title>Identification and Characterization of Corynebacterium sp.</title>
        <authorList>
            <person name="Luo Q."/>
            <person name="Qu P."/>
            <person name="Chen Q."/>
        </authorList>
    </citation>
    <scope>NUCLEOTIDE SEQUENCE [LARGE SCALE GENOMIC DNA]</scope>
    <source>
        <strain evidence="1 2">MC-12</strain>
    </source>
</reference>
<accession>A0ABS9HLS5</accession>